<reference evidence="1 2" key="1">
    <citation type="journal article" date="2019" name="Commun. Biol.">
        <title>The bagworm genome reveals a unique fibroin gene that provides high tensile strength.</title>
        <authorList>
            <person name="Kono N."/>
            <person name="Nakamura H."/>
            <person name="Ohtoshi R."/>
            <person name="Tomita M."/>
            <person name="Numata K."/>
            <person name="Arakawa K."/>
        </authorList>
    </citation>
    <scope>NUCLEOTIDE SEQUENCE [LARGE SCALE GENOMIC DNA]</scope>
</reference>
<organism evidence="1 2">
    <name type="scientific">Eumeta variegata</name>
    <name type="common">Bagworm moth</name>
    <name type="synonym">Eumeta japonica</name>
    <dbReference type="NCBI Taxonomy" id="151549"/>
    <lineage>
        <taxon>Eukaryota</taxon>
        <taxon>Metazoa</taxon>
        <taxon>Ecdysozoa</taxon>
        <taxon>Arthropoda</taxon>
        <taxon>Hexapoda</taxon>
        <taxon>Insecta</taxon>
        <taxon>Pterygota</taxon>
        <taxon>Neoptera</taxon>
        <taxon>Endopterygota</taxon>
        <taxon>Lepidoptera</taxon>
        <taxon>Glossata</taxon>
        <taxon>Ditrysia</taxon>
        <taxon>Tineoidea</taxon>
        <taxon>Psychidae</taxon>
        <taxon>Oiketicinae</taxon>
        <taxon>Eumeta</taxon>
    </lineage>
</organism>
<dbReference type="EMBL" id="BGZK01000280">
    <property type="protein sequence ID" value="GBP33883.1"/>
    <property type="molecule type" value="Genomic_DNA"/>
</dbReference>
<sequence length="153" mass="17630">MEKFTKKLHKDSKSARNGNPGHVIFTLWHMLVKRREATSIAIGTRKDIEVFLNDLAKNRLSSSTALSPHYSRLGLRWLQGLFPESEMKSLRKDVRLEDPCYSYTTNIIHPTESNPNHLKLPTQMRKLRYDVVDICTGIRRRKKSAAICAPARL</sequence>
<protein>
    <submittedName>
        <fullName evidence="1">Uncharacterized protein</fullName>
    </submittedName>
</protein>
<dbReference type="Proteomes" id="UP000299102">
    <property type="component" value="Unassembled WGS sequence"/>
</dbReference>
<proteinExistence type="predicted"/>
<name>A0A4C1V4Y3_EUMVA</name>
<evidence type="ECO:0000313" key="1">
    <source>
        <dbReference type="EMBL" id="GBP33883.1"/>
    </source>
</evidence>
<gene>
    <name evidence="1" type="ORF">EVAR_20994_1</name>
</gene>
<keyword evidence="2" id="KW-1185">Reference proteome</keyword>
<evidence type="ECO:0000313" key="2">
    <source>
        <dbReference type="Proteomes" id="UP000299102"/>
    </source>
</evidence>
<comment type="caution">
    <text evidence="1">The sequence shown here is derived from an EMBL/GenBank/DDBJ whole genome shotgun (WGS) entry which is preliminary data.</text>
</comment>
<accession>A0A4C1V4Y3</accession>
<dbReference type="AlphaFoldDB" id="A0A4C1V4Y3"/>